<evidence type="ECO:0000256" key="2">
    <source>
        <dbReference type="SAM" id="Phobius"/>
    </source>
</evidence>
<keyword evidence="2" id="KW-0812">Transmembrane</keyword>
<evidence type="ECO:0000313" key="5">
    <source>
        <dbReference type="Proteomes" id="UP000325395"/>
    </source>
</evidence>
<dbReference type="EMBL" id="ML735732">
    <property type="protein sequence ID" value="KAE8417933.1"/>
    <property type="molecule type" value="Genomic_DNA"/>
</dbReference>
<feature type="transmembrane region" description="Helical" evidence="2">
    <location>
        <begin position="56"/>
        <end position="77"/>
    </location>
</feature>
<accession>A0ABQ6WMU6</accession>
<name>A0ABQ6WMU6_9EURO</name>
<feature type="transmembrane region" description="Helical" evidence="2">
    <location>
        <begin position="97"/>
        <end position="124"/>
    </location>
</feature>
<keyword evidence="2" id="KW-1133">Transmembrane helix</keyword>
<keyword evidence="2" id="KW-0472">Membrane</keyword>
<evidence type="ECO:0000259" key="3">
    <source>
        <dbReference type="Pfam" id="PF20684"/>
    </source>
</evidence>
<protein>
    <recommendedName>
        <fullName evidence="3">Rhodopsin domain-containing protein</fullName>
    </recommendedName>
</protein>
<feature type="transmembrane region" description="Helical" evidence="2">
    <location>
        <begin position="131"/>
        <end position="156"/>
    </location>
</feature>
<dbReference type="PANTHER" id="PTHR38794:SF3">
    <property type="entry name" value="INTEGRAL MEMBRANE PROTEIN"/>
    <property type="match status" value="1"/>
</dbReference>
<reference evidence="4 5" key="1">
    <citation type="submission" date="2019-04" db="EMBL/GenBank/DDBJ databases">
        <authorList>
            <consortium name="DOE Joint Genome Institute"/>
            <person name="Mondo S."/>
            <person name="Kjaerbolling I."/>
            <person name="Vesth T."/>
            <person name="Frisvad J.C."/>
            <person name="Nybo J.L."/>
            <person name="Theobald S."/>
            <person name="Kildgaard S."/>
            <person name="Isbrandt T."/>
            <person name="Kuo A."/>
            <person name="Sato A."/>
            <person name="Lyhne E.K."/>
            <person name="Kogle M.E."/>
            <person name="Wiebenga A."/>
            <person name="Kun R.S."/>
            <person name="Lubbers R.J."/>
            <person name="Makela M.R."/>
            <person name="Barry K."/>
            <person name="Chovatia M."/>
            <person name="Clum A."/>
            <person name="Daum C."/>
            <person name="Haridas S."/>
            <person name="He G."/>
            <person name="LaButti K."/>
            <person name="Lipzen A."/>
            <person name="Riley R."/>
            <person name="Salamov A."/>
            <person name="Simmons B.A."/>
            <person name="Magnuson J.K."/>
            <person name="Henrissat B."/>
            <person name="Mortensen U.H."/>
            <person name="Larsen T.O."/>
            <person name="Devries R.P."/>
            <person name="Grigoriev I.V."/>
            <person name="Machida M."/>
            <person name="Baker S.E."/>
            <person name="Andersen M.R."/>
            <person name="Cantor M.N."/>
            <person name="Hua S.X."/>
        </authorList>
    </citation>
    <scope>NUCLEOTIDE SEQUENCE [LARGE SCALE GENOMIC DNA]</scope>
    <source>
        <strain evidence="4 5">CBS 117616</strain>
    </source>
</reference>
<keyword evidence="5" id="KW-1185">Reference proteome</keyword>
<feature type="transmembrane region" description="Helical" evidence="2">
    <location>
        <begin position="213"/>
        <end position="234"/>
    </location>
</feature>
<evidence type="ECO:0000256" key="1">
    <source>
        <dbReference type="SAM" id="MobiDB-lite"/>
    </source>
</evidence>
<dbReference type="PANTHER" id="PTHR38794">
    <property type="entry name" value="INTEGRAL MEMBRANE PROTEIN"/>
    <property type="match status" value="1"/>
</dbReference>
<evidence type="ECO:0000313" key="4">
    <source>
        <dbReference type="EMBL" id="KAE8417933.1"/>
    </source>
</evidence>
<dbReference type="InterPro" id="IPR049326">
    <property type="entry name" value="Rhodopsin_dom_fungi"/>
</dbReference>
<dbReference type="Pfam" id="PF20684">
    <property type="entry name" value="Fung_rhodopsin"/>
    <property type="match status" value="1"/>
</dbReference>
<feature type="region of interest" description="Disordered" evidence="1">
    <location>
        <begin position="303"/>
        <end position="338"/>
    </location>
</feature>
<feature type="transmembrane region" description="Helical" evidence="2">
    <location>
        <begin position="176"/>
        <end position="201"/>
    </location>
</feature>
<feature type="domain" description="Rhodopsin" evidence="3">
    <location>
        <begin position="43"/>
        <end position="276"/>
    </location>
</feature>
<proteinExistence type="predicted"/>
<sequence>MPANGTEILPPLLPVSPEDHGAWVITMSTILLMVAALATSVTLISRVRILRSLTWTDTFLVAATILFILQATCVNFASSNGIGKHRDTLSDVAFQSYNKFLCASQILSVIVLACSKAAVALLLISIKPFNTVLVACQVLLGLIGAWTMAFAITLAVQCAQPQLWNLNSNSHIDQEALYTGLAVCHILLDIALVALPMILMCKVQMSQWKRLQICALFGLRVLVPALTIQHIVSLRPVFHSIPLDQPWHILMPTLWLQFIQGASIICTCIPSLKRALAELQTGMMAGTVSELFELSVSGAHGGMTDGSMPKPGGQSANATGHYGLDSGGGRKKHMKGLRPSNHRRMIEPSESMRDLRGSAIIQTVGYEVRWEASECSRSSTSGGISANHGDGLSGGQFSRSMLK</sequence>
<feature type="compositionally biased region" description="Basic residues" evidence="1">
    <location>
        <begin position="329"/>
        <end position="338"/>
    </location>
</feature>
<organism evidence="4 5">
    <name type="scientific">Aspergillus pseudocaelatus</name>
    <dbReference type="NCBI Taxonomy" id="1825620"/>
    <lineage>
        <taxon>Eukaryota</taxon>
        <taxon>Fungi</taxon>
        <taxon>Dikarya</taxon>
        <taxon>Ascomycota</taxon>
        <taxon>Pezizomycotina</taxon>
        <taxon>Eurotiomycetes</taxon>
        <taxon>Eurotiomycetidae</taxon>
        <taxon>Eurotiales</taxon>
        <taxon>Aspergillaceae</taxon>
        <taxon>Aspergillus</taxon>
        <taxon>Aspergillus subgen. Circumdati</taxon>
    </lineage>
</organism>
<dbReference type="Proteomes" id="UP000325395">
    <property type="component" value="Unassembled WGS sequence"/>
</dbReference>
<gene>
    <name evidence="4" type="ORF">BDV36DRAFT_255430</name>
</gene>
<feature type="region of interest" description="Disordered" evidence="1">
    <location>
        <begin position="377"/>
        <end position="403"/>
    </location>
</feature>
<feature type="transmembrane region" description="Helical" evidence="2">
    <location>
        <begin position="20"/>
        <end position="44"/>
    </location>
</feature>